<accession>A0ABT9CCP4</accession>
<evidence type="ECO:0000256" key="1">
    <source>
        <dbReference type="ARBA" id="ARBA00004635"/>
    </source>
</evidence>
<dbReference type="EMBL" id="JAUQTB010000003">
    <property type="protein sequence ID" value="MDO7906429.1"/>
    <property type="molecule type" value="Genomic_DNA"/>
</dbReference>
<evidence type="ECO:0000313" key="10">
    <source>
        <dbReference type="EMBL" id="MDO7906429.1"/>
    </source>
</evidence>
<dbReference type="Proteomes" id="UP001240171">
    <property type="component" value="Unassembled WGS sequence"/>
</dbReference>
<name>A0ABT9CCP4_9BACL</name>
<keyword evidence="11" id="KW-1185">Reference proteome</keyword>
<evidence type="ECO:0000313" key="11">
    <source>
        <dbReference type="Proteomes" id="UP001240171"/>
    </source>
</evidence>
<sequence>MRMLYVLLICTLTCLLLSGCWDARELNQRAVIGAIGIDADDQPDRYEVSIQVVIADEIAGAKGRGTTPVVLYSEEGDTIMEALRRIARKVPRQISLAHVRTVVISEDLARKSIADFIDFLERDPETRITMDMMIARGEKAKDVLKTMTSVGRIPANDITDKMEVSERQLGENYTTPIDAVIRGLLVKGGGPVVSGIAVEGDLKEASGKSNVESIEPKATLLANGMAIFRDSRLAGWMDGEEAIGLSMINNKVKSTVTSLSCGRKREGVIISTYYIKSRVKAEFVNGKPVMHIYVKEKGSVGESNCALALRDSKVLDSLQRSWAEKTVEILKATVHAAQEANTDVLDFGQAIARGHSREWKKLSKEWPQLFPELDVQYHVNAFLVHTESRNNPYNRVQQE</sequence>
<dbReference type="PANTHER" id="PTHR35789">
    <property type="entry name" value="SPORE GERMINATION PROTEIN B3"/>
    <property type="match status" value="1"/>
</dbReference>
<evidence type="ECO:0000256" key="5">
    <source>
        <dbReference type="ARBA" id="ARBA00023136"/>
    </source>
</evidence>
<dbReference type="Pfam" id="PF05504">
    <property type="entry name" value="Spore_GerAC"/>
    <property type="match status" value="1"/>
</dbReference>
<evidence type="ECO:0000256" key="6">
    <source>
        <dbReference type="ARBA" id="ARBA00023139"/>
    </source>
</evidence>
<comment type="caution">
    <text evidence="10">The sequence shown here is derived from an EMBL/GenBank/DDBJ whole genome shotgun (WGS) entry which is preliminary data.</text>
</comment>
<protein>
    <submittedName>
        <fullName evidence="10">Ger(X)C family spore germination protein</fullName>
    </submittedName>
</protein>
<keyword evidence="5" id="KW-0472">Membrane</keyword>
<dbReference type="InterPro" id="IPR057336">
    <property type="entry name" value="GerAC_N"/>
</dbReference>
<dbReference type="PANTHER" id="PTHR35789:SF1">
    <property type="entry name" value="SPORE GERMINATION PROTEIN B3"/>
    <property type="match status" value="1"/>
</dbReference>
<comment type="subcellular location">
    <subcellularLocation>
        <location evidence="1">Membrane</location>
        <topology evidence="1">Lipid-anchor</topology>
    </subcellularLocation>
</comment>
<dbReference type="InterPro" id="IPR046953">
    <property type="entry name" value="Spore_GerAC-like_C"/>
</dbReference>
<evidence type="ECO:0000259" key="8">
    <source>
        <dbReference type="Pfam" id="PF05504"/>
    </source>
</evidence>
<evidence type="ECO:0000256" key="2">
    <source>
        <dbReference type="ARBA" id="ARBA00007886"/>
    </source>
</evidence>
<keyword evidence="3" id="KW-0309">Germination</keyword>
<dbReference type="NCBIfam" id="TIGR02887">
    <property type="entry name" value="spore_ger_x_C"/>
    <property type="match status" value="1"/>
</dbReference>
<gene>
    <name evidence="10" type="ORF">Q5741_08365</name>
</gene>
<evidence type="ECO:0000256" key="3">
    <source>
        <dbReference type="ARBA" id="ARBA00022544"/>
    </source>
</evidence>
<dbReference type="Gene3D" id="3.30.300.210">
    <property type="entry name" value="Nutrient germinant receptor protein C, domain 3"/>
    <property type="match status" value="1"/>
</dbReference>
<feature type="domain" description="Spore germination GerAC-like C-terminal" evidence="8">
    <location>
        <begin position="223"/>
        <end position="386"/>
    </location>
</feature>
<keyword evidence="6" id="KW-0564">Palmitate</keyword>
<dbReference type="InterPro" id="IPR038501">
    <property type="entry name" value="Spore_GerAC_C_sf"/>
</dbReference>
<keyword evidence="7" id="KW-0449">Lipoprotein</keyword>
<evidence type="ECO:0000256" key="4">
    <source>
        <dbReference type="ARBA" id="ARBA00022729"/>
    </source>
</evidence>
<dbReference type="InterPro" id="IPR008844">
    <property type="entry name" value="Spore_GerAC-like"/>
</dbReference>
<dbReference type="PROSITE" id="PS51257">
    <property type="entry name" value="PROKAR_LIPOPROTEIN"/>
    <property type="match status" value="1"/>
</dbReference>
<dbReference type="RefSeq" id="WP_305023622.1">
    <property type="nucleotide sequence ID" value="NZ_JAUQTB010000003.1"/>
</dbReference>
<comment type="similarity">
    <text evidence="2">Belongs to the GerABKC lipoprotein family.</text>
</comment>
<feature type="domain" description="Spore germination protein N-terminal" evidence="9">
    <location>
        <begin position="22"/>
        <end position="196"/>
    </location>
</feature>
<evidence type="ECO:0000256" key="7">
    <source>
        <dbReference type="ARBA" id="ARBA00023288"/>
    </source>
</evidence>
<dbReference type="Pfam" id="PF25198">
    <property type="entry name" value="Spore_GerAC_N"/>
    <property type="match status" value="1"/>
</dbReference>
<evidence type="ECO:0000259" key="9">
    <source>
        <dbReference type="Pfam" id="PF25198"/>
    </source>
</evidence>
<reference evidence="10 11" key="1">
    <citation type="submission" date="2023-07" db="EMBL/GenBank/DDBJ databases">
        <title>Paenibacillus sp. JX-17 nov. isolated from soil.</title>
        <authorList>
            <person name="Wan Y."/>
            <person name="Liu B."/>
        </authorList>
    </citation>
    <scope>NUCLEOTIDE SEQUENCE [LARGE SCALE GENOMIC DNA]</scope>
    <source>
        <strain evidence="10 11">JX-17</strain>
    </source>
</reference>
<keyword evidence="4" id="KW-0732">Signal</keyword>
<proteinExistence type="inferred from homology"/>
<organism evidence="10 11">
    <name type="scientific">Paenibacillus lacisoli</name>
    <dbReference type="NCBI Taxonomy" id="3064525"/>
    <lineage>
        <taxon>Bacteria</taxon>
        <taxon>Bacillati</taxon>
        <taxon>Bacillota</taxon>
        <taxon>Bacilli</taxon>
        <taxon>Bacillales</taxon>
        <taxon>Paenibacillaceae</taxon>
        <taxon>Paenibacillus</taxon>
    </lineage>
</organism>